<dbReference type="InterPro" id="IPR029063">
    <property type="entry name" value="SAM-dependent_MTases_sf"/>
</dbReference>
<reference evidence="3" key="1">
    <citation type="submission" date="2022-06" db="EMBL/GenBank/DDBJ databases">
        <title>Novel species in genus nocardia.</title>
        <authorList>
            <person name="Li F."/>
        </authorList>
    </citation>
    <scope>NUCLEOTIDE SEQUENCE</scope>
    <source>
        <strain evidence="3">CDC141</strain>
    </source>
</reference>
<dbReference type="AlphaFoldDB" id="A0A9X2J3A1"/>
<keyword evidence="2 3" id="KW-0808">Transferase</keyword>
<evidence type="ECO:0000256" key="1">
    <source>
        <dbReference type="ARBA" id="ARBA00022603"/>
    </source>
</evidence>
<sequence length="276" mass="30507">MAKGKAGFTEEQSACLAALYGRALDARKNEPILGDPTAEGAMRRIDYDFGKLGVSHVTALMVAARARRFDDMVREFLRAHSTATVLHLGCGLDSRVYRLAPPDSVHWIDVDHPDIVALRSEVYPDQPPHYTVIGSPVTDPAWVSRIPADAPTLVVAEGLIPYLHPDEGRALLRALVEHLPSGEMIFDAMGSLAVRMQKLNPAVRRTKATLRWAIDDPRELEPLGLTTIRSLGPDEMVPPQQRAKAPLPYRLQFAMLGMPLFRDLAHLMHARFGQAT</sequence>
<comment type="caution">
    <text evidence="3">The sequence shown here is derived from an EMBL/GenBank/DDBJ whole genome shotgun (WGS) entry which is preliminary data.</text>
</comment>
<evidence type="ECO:0000256" key="2">
    <source>
        <dbReference type="ARBA" id="ARBA00022679"/>
    </source>
</evidence>
<dbReference type="PANTHER" id="PTHR43619:SF2">
    <property type="entry name" value="S-ADENOSYL-L-METHIONINE-DEPENDENT METHYLTRANSFERASES SUPERFAMILY PROTEIN"/>
    <property type="match status" value="1"/>
</dbReference>
<dbReference type="Pfam" id="PF04072">
    <property type="entry name" value="LCM"/>
    <property type="match status" value="1"/>
</dbReference>
<dbReference type="Gene3D" id="3.40.50.150">
    <property type="entry name" value="Vaccinia Virus protein VP39"/>
    <property type="match status" value="1"/>
</dbReference>
<name>A0A9X2J3A1_9NOCA</name>
<organism evidence="3 4">
    <name type="scientific">Nocardia pulmonis</name>
    <dbReference type="NCBI Taxonomy" id="2951408"/>
    <lineage>
        <taxon>Bacteria</taxon>
        <taxon>Bacillati</taxon>
        <taxon>Actinomycetota</taxon>
        <taxon>Actinomycetes</taxon>
        <taxon>Mycobacteriales</taxon>
        <taxon>Nocardiaceae</taxon>
        <taxon>Nocardia</taxon>
    </lineage>
</organism>
<accession>A0A9X2J3A1</accession>
<evidence type="ECO:0000313" key="3">
    <source>
        <dbReference type="EMBL" id="MCM6778886.1"/>
    </source>
</evidence>
<dbReference type="PANTHER" id="PTHR43619">
    <property type="entry name" value="S-ADENOSYL-L-METHIONINE-DEPENDENT METHYLTRANSFERASE YKTD-RELATED"/>
    <property type="match status" value="1"/>
</dbReference>
<dbReference type="EC" id="2.1.1.-" evidence="3"/>
<dbReference type="Proteomes" id="UP001139157">
    <property type="component" value="Unassembled WGS sequence"/>
</dbReference>
<keyword evidence="1 3" id="KW-0489">Methyltransferase</keyword>
<dbReference type="GO" id="GO:0008168">
    <property type="term" value="F:methyltransferase activity"/>
    <property type="evidence" value="ECO:0007669"/>
    <property type="project" value="UniProtKB-KW"/>
</dbReference>
<gene>
    <name evidence="3" type="ORF">NDR86_35950</name>
</gene>
<dbReference type="EMBL" id="JAMRXG010000029">
    <property type="protein sequence ID" value="MCM6778886.1"/>
    <property type="molecule type" value="Genomic_DNA"/>
</dbReference>
<evidence type="ECO:0000313" key="4">
    <source>
        <dbReference type="Proteomes" id="UP001139157"/>
    </source>
</evidence>
<dbReference type="SUPFAM" id="SSF53335">
    <property type="entry name" value="S-adenosyl-L-methionine-dependent methyltransferases"/>
    <property type="match status" value="1"/>
</dbReference>
<dbReference type="GO" id="GO:0032259">
    <property type="term" value="P:methylation"/>
    <property type="evidence" value="ECO:0007669"/>
    <property type="project" value="UniProtKB-KW"/>
</dbReference>
<dbReference type="RefSeq" id="WP_251918592.1">
    <property type="nucleotide sequence ID" value="NZ_JAMRXG010000029.1"/>
</dbReference>
<dbReference type="PIRSF" id="PIRSF028177">
    <property type="entry name" value="Polyketide_synth_Omtfrase_TcmP"/>
    <property type="match status" value="1"/>
</dbReference>
<dbReference type="InterPro" id="IPR016874">
    <property type="entry name" value="TcmP-like"/>
</dbReference>
<proteinExistence type="predicted"/>
<keyword evidence="4" id="KW-1185">Reference proteome</keyword>
<protein>
    <submittedName>
        <fullName evidence="3">Class I SAM-dependent methyltransferase</fullName>
        <ecNumber evidence="3">2.1.1.-</ecNumber>
    </submittedName>
</protein>
<dbReference type="InterPro" id="IPR007213">
    <property type="entry name" value="Ppm1/Ppm2/Tcmp"/>
</dbReference>